<feature type="coiled-coil region" evidence="5">
    <location>
        <begin position="486"/>
        <end position="513"/>
    </location>
</feature>
<dbReference type="GO" id="GO:0005886">
    <property type="term" value="C:plasma membrane"/>
    <property type="evidence" value="ECO:0007669"/>
    <property type="project" value="UniProtKB-SubCell"/>
</dbReference>
<sequence length="628" mass="68370">MLDSLRNAARSWVAKFLLGLLVLSFAVWGISDAFQGDRAGNAALSAGKSEVSATDYRFAYEQQLLRLSQQFRQRLTREQAQSLGIEHQVLAQLAAGVVLDEEARNMQLGLSKDGIARLTAQDPSFQDASGNFSRSQFDAVLRQAGIRPQDYLDNRANVARRQQIVEAATDGVKMPDTMLKALALYQGESRSADYIAIPAEKADSIPAPSDEVLKTYFEAHKDEYRAPEYRKITYVKLEPSDIADPSAVTQEEIDDYYEKNRDQFSTPETRIIEQLSFIDDASAQAAHQKILAGTSFMDIGKEQGKSEADLTLGTFEKSALPDPVIADAAFALNEGGVSEVVNGAFGPVILRVSKVHPAHIRALSEVESEIRSTVATNIAISSINGIHDSYEQERSDGATMAEVAGKLNLKAVTVDSIDAEGNDMAGSAVDLPNAEALLSASFEADQGFDNDALTMGNTGYLWYQVDEVTPARDRTLDEVKDQTIAAWKGEEAVKRLSQRMENLKKRLDSGETLDVIAAEADTEKQTKRGITRSTNDADFGSAATAQVFRGPNGHTGIAAASSDDAQILFKVVEVTAPTAAGPEAIPQEQRDYLSTRLGDDILEQFVGELQKQYPVRVNQSVINNALAF</sequence>
<name>A0A949UU71_9HYPH</name>
<dbReference type="RefSeq" id="WP_217678577.1">
    <property type="nucleotide sequence ID" value="NZ_JAHRVA010000006.1"/>
</dbReference>
<keyword evidence="8" id="KW-1185">Reference proteome</keyword>
<dbReference type="Pfam" id="PF13624">
    <property type="entry name" value="SurA_N_3"/>
    <property type="match status" value="1"/>
</dbReference>
<feature type="domain" description="PpiC" evidence="6">
    <location>
        <begin position="248"/>
        <end position="367"/>
    </location>
</feature>
<keyword evidence="4" id="KW-0143">Chaperone</keyword>
<comment type="subcellular location">
    <subcellularLocation>
        <location evidence="1">Cell membrane</location>
    </subcellularLocation>
</comment>
<evidence type="ECO:0000259" key="6">
    <source>
        <dbReference type="Pfam" id="PF13145"/>
    </source>
</evidence>
<accession>A0A949UU71</accession>
<comment type="caution">
    <text evidence="7">The sequence shown here is derived from an EMBL/GenBank/DDBJ whole genome shotgun (WGS) entry which is preliminary data.</text>
</comment>
<evidence type="ECO:0000313" key="7">
    <source>
        <dbReference type="EMBL" id="MBV2144585.1"/>
    </source>
</evidence>
<evidence type="ECO:0000313" key="8">
    <source>
        <dbReference type="Proteomes" id="UP000752297"/>
    </source>
</evidence>
<evidence type="ECO:0000256" key="2">
    <source>
        <dbReference type="ARBA" id="ARBA00022475"/>
    </source>
</evidence>
<evidence type="ECO:0000256" key="3">
    <source>
        <dbReference type="ARBA" id="ARBA00023136"/>
    </source>
</evidence>
<dbReference type="EMBL" id="JAHRVA010000006">
    <property type="protein sequence ID" value="MBV2144585.1"/>
    <property type="molecule type" value="Genomic_DNA"/>
</dbReference>
<reference evidence="7 8" key="1">
    <citation type="submission" date="2021-06" db="EMBL/GenBank/DDBJ databases">
        <title>Falsochrobactrum tianjin sp.nov., a new petroleum-degrading bacteria isolated from oily soils.</title>
        <authorList>
            <person name="Chen G."/>
            <person name="Chen H."/>
            <person name="Tian J."/>
            <person name="Qing J."/>
            <person name="Zhong L."/>
            <person name="Ma W."/>
            <person name="Song Y."/>
            <person name="Cui X."/>
            <person name="Yan B."/>
        </authorList>
    </citation>
    <scope>NUCLEOTIDE SEQUENCE [LARGE SCALE GENOMIC DNA]</scope>
    <source>
        <strain evidence="7 8">TDYN1</strain>
    </source>
</reference>
<dbReference type="PANTHER" id="PTHR47529">
    <property type="entry name" value="PEPTIDYL-PROLYL CIS-TRANS ISOMERASE D"/>
    <property type="match status" value="1"/>
</dbReference>
<dbReference type="Proteomes" id="UP000752297">
    <property type="component" value="Unassembled WGS sequence"/>
</dbReference>
<keyword evidence="3" id="KW-0472">Membrane</keyword>
<evidence type="ECO:0000256" key="5">
    <source>
        <dbReference type="SAM" id="Coils"/>
    </source>
</evidence>
<organism evidence="7 8">
    <name type="scientific">Falsochrobactrum tianjinense</name>
    <dbReference type="NCBI Taxonomy" id="2706015"/>
    <lineage>
        <taxon>Bacteria</taxon>
        <taxon>Pseudomonadati</taxon>
        <taxon>Pseudomonadota</taxon>
        <taxon>Alphaproteobacteria</taxon>
        <taxon>Hyphomicrobiales</taxon>
        <taxon>Brucellaceae</taxon>
        <taxon>Falsochrobactrum</taxon>
    </lineage>
</organism>
<dbReference type="Pfam" id="PF13145">
    <property type="entry name" value="Rotamase_2"/>
    <property type="match status" value="1"/>
</dbReference>
<evidence type="ECO:0000256" key="1">
    <source>
        <dbReference type="ARBA" id="ARBA00004236"/>
    </source>
</evidence>
<dbReference type="GO" id="GO:0003755">
    <property type="term" value="F:peptidyl-prolyl cis-trans isomerase activity"/>
    <property type="evidence" value="ECO:0007669"/>
    <property type="project" value="InterPro"/>
</dbReference>
<dbReference type="AlphaFoldDB" id="A0A949UU71"/>
<dbReference type="PANTHER" id="PTHR47529:SF1">
    <property type="entry name" value="PERIPLASMIC CHAPERONE PPID"/>
    <property type="match status" value="1"/>
</dbReference>
<dbReference type="InterPro" id="IPR000297">
    <property type="entry name" value="PPIase_PpiC"/>
</dbReference>
<keyword evidence="5" id="KW-0175">Coiled coil</keyword>
<proteinExistence type="predicted"/>
<protein>
    <submittedName>
        <fullName evidence="7">SurA N-terminal domain-containing protein</fullName>
    </submittedName>
</protein>
<gene>
    <name evidence="7" type="ORF">KUG47_13885</name>
</gene>
<keyword evidence="2" id="KW-1003">Cell membrane</keyword>
<evidence type="ECO:0000256" key="4">
    <source>
        <dbReference type="ARBA" id="ARBA00023186"/>
    </source>
</evidence>
<dbReference type="InterPro" id="IPR052029">
    <property type="entry name" value="PpiD_chaperone"/>
</dbReference>